<dbReference type="EMBL" id="BHYL01000021">
    <property type="protein sequence ID" value="GCD18678.1"/>
    <property type="molecule type" value="Genomic_DNA"/>
</dbReference>
<proteinExistence type="predicted"/>
<evidence type="ECO:0000313" key="2">
    <source>
        <dbReference type="Proteomes" id="UP000288246"/>
    </source>
</evidence>
<keyword evidence="2" id="KW-1185">Reference proteome</keyword>
<reference evidence="1 2" key="1">
    <citation type="submission" date="2018-11" db="EMBL/GenBank/DDBJ databases">
        <title>Draft genome sequence of Cellulomonas takizawaensis strain TKZ-21.</title>
        <authorList>
            <person name="Yamamura H."/>
            <person name="Hayashi T."/>
            <person name="Hamada M."/>
            <person name="Serisawa Y."/>
            <person name="Matsuyama K."/>
            <person name="Nakagawa Y."/>
            <person name="Otoguro M."/>
            <person name="Yanagida F."/>
            <person name="Hayakawa M."/>
        </authorList>
    </citation>
    <scope>NUCLEOTIDE SEQUENCE [LARGE SCALE GENOMIC DNA]</scope>
    <source>
        <strain evidence="1 2">TKZ-21</strain>
    </source>
</reference>
<organism evidence="1 2">
    <name type="scientific">Cellulomonas algicola</name>
    <dbReference type="NCBI Taxonomy" id="2071633"/>
    <lineage>
        <taxon>Bacteria</taxon>
        <taxon>Bacillati</taxon>
        <taxon>Actinomycetota</taxon>
        <taxon>Actinomycetes</taxon>
        <taxon>Micrococcales</taxon>
        <taxon>Cellulomonadaceae</taxon>
        <taxon>Cellulomonas</taxon>
    </lineage>
</organism>
<dbReference type="Proteomes" id="UP000288246">
    <property type="component" value="Unassembled WGS sequence"/>
</dbReference>
<accession>A0A401UVI4</accession>
<sequence>MVPTTRPSEVLLMRTTRPHGPGPRGRLRVVLALVLLVLVAPAGAATATATDGGHHGHAARYGTTGARFWQWGLTQPAATSPLFDTTGAFCDEGQRGRTWFLAGYTGGPITRTCTVPAGTTLVFPVVNAFYGATPGDPPEQSTVAFVREQVAGLRAGAHDLRVTVDGTALPASRIRYEDSVVFSVTLPDGNVFGAPAGTVVSPTVDAGYYVTLRPLRPGTHTVRIEGAVDAAPPVGSFSVDVTYVLTVLRGHRH</sequence>
<evidence type="ECO:0000313" key="1">
    <source>
        <dbReference type="EMBL" id="GCD18678.1"/>
    </source>
</evidence>
<protein>
    <submittedName>
        <fullName evidence="1">Uncharacterized protein</fullName>
    </submittedName>
</protein>
<comment type="caution">
    <text evidence="1">The sequence shown here is derived from an EMBL/GenBank/DDBJ whole genome shotgun (WGS) entry which is preliminary data.</text>
</comment>
<dbReference type="AlphaFoldDB" id="A0A401UVI4"/>
<name>A0A401UVI4_9CELL</name>
<gene>
    <name evidence="1" type="ORF">CTKZ_02400</name>
</gene>